<dbReference type="CDD" id="cd00565">
    <property type="entry name" value="Ubl_ThiS"/>
    <property type="match status" value="1"/>
</dbReference>
<evidence type="ECO:0000313" key="1">
    <source>
        <dbReference type="EMBL" id="ADJ24460.1"/>
    </source>
</evidence>
<dbReference type="RefSeq" id="WP_013216619.1">
    <property type="nucleotide sequence ID" value="NC_014313.1"/>
</dbReference>
<keyword evidence="2" id="KW-1185">Reference proteome</keyword>
<protein>
    <submittedName>
        <fullName evidence="1">Thiamine biosynthesis protein ThiS</fullName>
    </submittedName>
</protein>
<dbReference type="Gene3D" id="3.10.20.30">
    <property type="match status" value="1"/>
</dbReference>
<organism evidence="1 2">
    <name type="scientific">Hyphomicrobium denitrificans (strain ATCC 51888 / DSM 1869 / NCIMB 11706 / TK 0415)</name>
    <dbReference type="NCBI Taxonomy" id="582899"/>
    <lineage>
        <taxon>Bacteria</taxon>
        <taxon>Pseudomonadati</taxon>
        <taxon>Pseudomonadota</taxon>
        <taxon>Alphaproteobacteria</taxon>
        <taxon>Hyphomicrobiales</taxon>
        <taxon>Hyphomicrobiaceae</taxon>
        <taxon>Hyphomicrobium</taxon>
    </lineage>
</organism>
<accession>D8JTE2</accession>
<dbReference type="KEGG" id="hdn:Hden_2664"/>
<dbReference type="PANTHER" id="PTHR34472:SF1">
    <property type="entry name" value="SULFUR CARRIER PROTEIN THIS"/>
    <property type="match status" value="1"/>
</dbReference>
<dbReference type="Proteomes" id="UP000002033">
    <property type="component" value="Chromosome"/>
</dbReference>
<dbReference type="EMBL" id="CP002083">
    <property type="protein sequence ID" value="ADJ24460.1"/>
    <property type="molecule type" value="Genomic_DNA"/>
</dbReference>
<name>D8JTE2_HYPDA</name>
<dbReference type="InterPro" id="IPR003749">
    <property type="entry name" value="ThiS/MoaD-like"/>
</dbReference>
<proteinExistence type="predicted"/>
<sequence length="72" mass="7548">MLNAMPKIELIVNGRKSETRAQTLAALLDEQELSDAKVATALNGHFVSAAKRGTTPLKAGDSVEIVSARQGG</sequence>
<gene>
    <name evidence="1" type="ordered locus">Hden_2664</name>
</gene>
<dbReference type="Pfam" id="PF02597">
    <property type="entry name" value="ThiS"/>
    <property type="match status" value="1"/>
</dbReference>
<dbReference type="AlphaFoldDB" id="D8JTE2"/>
<dbReference type="InterPro" id="IPR012675">
    <property type="entry name" value="Beta-grasp_dom_sf"/>
</dbReference>
<dbReference type="NCBIfam" id="TIGR01683">
    <property type="entry name" value="thiS"/>
    <property type="match status" value="1"/>
</dbReference>
<dbReference type="eggNOG" id="COG2104">
    <property type="taxonomic scope" value="Bacteria"/>
</dbReference>
<dbReference type="InterPro" id="IPR010035">
    <property type="entry name" value="Thi_S"/>
</dbReference>
<dbReference type="PANTHER" id="PTHR34472">
    <property type="entry name" value="SULFUR CARRIER PROTEIN THIS"/>
    <property type="match status" value="1"/>
</dbReference>
<dbReference type="InterPro" id="IPR016155">
    <property type="entry name" value="Mopterin_synth/thiamin_S_b"/>
</dbReference>
<dbReference type="OrthoDB" id="197113at2"/>
<dbReference type="SUPFAM" id="SSF54285">
    <property type="entry name" value="MoaD/ThiS"/>
    <property type="match status" value="1"/>
</dbReference>
<dbReference type="STRING" id="582899.Hden_2664"/>
<reference evidence="2" key="1">
    <citation type="journal article" date="2011" name="J. Bacteriol.">
        <title>Genome sequences of eight morphologically diverse alphaproteobacteria.</title>
        <authorList>
            <consortium name="US DOE Joint Genome Institute"/>
            <person name="Brown P.J."/>
            <person name="Kysela D.T."/>
            <person name="Buechlein A."/>
            <person name="Hemmerich C."/>
            <person name="Brun Y.V."/>
        </authorList>
    </citation>
    <scope>NUCLEOTIDE SEQUENCE [LARGE SCALE GENOMIC DNA]</scope>
    <source>
        <strain evidence="2">ATCC 51888 / DSM 1869 / NCIB 11706 / TK 0415</strain>
    </source>
</reference>
<evidence type="ECO:0000313" key="2">
    <source>
        <dbReference type="Proteomes" id="UP000002033"/>
    </source>
</evidence>
<dbReference type="HOGENOM" id="CLU_174611_2_0_5"/>